<name>A0A9Q0H8A8_9MAGN</name>
<keyword evidence="2" id="KW-1185">Reference proteome</keyword>
<organism evidence="1 2">
    <name type="scientific">Protea cynaroides</name>
    <dbReference type="NCBI Taxonomy" id="273540"/>
    <lineage>
        <taxon>Eukaryota</taxon>
        <taxon>Viridiplantae</taxon>
        <taxon>Streptophyta</taxon>
        <taxon>Embryophyta</taxon>
        <taxon>Tracheophyta</taxon>
        <taxon>Spermatophyta</taxon>
        <taxon>Magnoliopsida</taxon>
        <taxon>Proteales</taxon>
        <taxon>Proteaceae</taxon>
        <taxon>Protea</taxon>
    </lineage>
</organism>
<dbReference type="EMBL" id="JAMYWD010000009">
    <property type="protein sequence ID" value="KAJ4959935.1"/>
    <property type="molecule type" value="Genomic_DNA"/>
</dbReference>
<dbReference type="Proteomes" id="UP001141806">
    <property type="component" value="Unassembled WGS sequence"/>
</dbReference>
<evidence type="ECO:0000313" key="2">
    <source>
        <dbReference type="Proteomes" id="UP001141806"/>
    </source>
</evidence>
<accession>A0A9Q0H8A8</accession>
<protein>
    <submittedName>
        <fullName evidence="1">Uncharacterized protein</fullName>
    </submittedName>
</protein>
<comment type="caution">
    <text evidence="1">The sequence shown here is derived from an EMBL/GenBank/DDBJ whole genome shotgun (WGS) entry which is preliminary data.</text>
</comment>
<proteinExistence type="predicted"/>
<gene>
    <name evidence="1" type="ORF">NE237_019845</name>
</gene>
<evidence type="ECO:0000313" key="1">
    <source>
        <dbReference type="EMBL" id="KAJ4959935.1"/>
    </source>
</evidence>
<reference evidence="1" key="1">
    <citation type="journal article" date="2023" name="Plant J.">
        <title>The genome of the king protea, Protea cynaroides.</title>
        <authorList>
            <person name="Chang J."/>
            <person name="Duong T.A."/>
            <person name="Schoeman C."/>
            <person name="Ma X."/>
            <person name="Roodt D."/>
            <person name="Barker N."/>
            <person name="Li Z."/>
            <person name="Van de Peer Y."/>
            <person name="Mizrachi E."/>
        </authorList>
    </citation>
    <scope>NUCLEOTIDE SEQUENCE</scope>
    <source>
        <tissue evidence="1">Young leaves</tissue>
    </source>
</reference>
<dbReference type="AlphaFoldDB" id="A0A9Q0H8A8"/>
<sequence length="174" mass="19933">MKYKYSVKYGSSKIRASIELVGIGDLKGRTKRPVMQYLEGTHLQKQVPGFEIFHDCTLDWEELEQVKIQEQSKKQKSETEVINISKLFDDDQVMTLTGEDQDRSPDVQQFTLPIKGIIPNWSCHDNFVYPKGLPCNPHIMTMSEPRVPRSLDKIESVSKFESVPLGTISSVPRF</sequence>